<gene>
    <name evidence="1" type="ORF">M513_08316</name>
</gene>
<sequence length="60" mass="6767">MHVPANPCFSHNSLGDTARRKSAVRFKPGELTHSDRELDNGEDFDDLLLPDMKDCGEYFA</sequence>
<dbReference type="AlphaFoldDB" id="A0A085M0M9"/>
<organism evidence="1 2">
    <name type="scientific">Trichuris suis</name>
    <name type="common">pig whipworm</name>
    <dbReference type="NCBI Taxonomy" id="68888"/>
    <lineage>
        <taxon>Eukaryota</taxon>
        <taxon>Metazoa</taxon>
        <taxon>Ecdysozoa</taxon>
        <taxon>Nematoda</taxon>
        <taxon>Enoplea</taxon>
        <taxon>Dorylaimia</taxon>
        <taxon>Trichinellida</taxon>
        <taxon>Trichuridae</taxon>
        <taxon>Trichuris</taxon>
    </lineage>
</organism>
<protein>
    <submittedName>
        <fullName evidence="1">Uncharacterized protein</fullName>
    </submittedName>
</protein>
<dbReference type="EMBL" id="KL363248">
    <property type="protein sequence ID" value="KFD50775.1"/>
    <property type="molecule type" value="Genomic_DNA"/>
</dbReference>
<proteinExistence type="predicted"/>
<evidence type="ECO:0000313" key="1">
    <source>
        <dbReference type="EMBL" id="KFD50775.1"/>
    </source>
</evidence>
<accession>A0A085M0M9</accession>
<name>A0A085M0M9_9BILA</name>
<reference evidence="1 2" key="1">
    <citation type="journal article" date="2014" name="Nat. Genet.">
        <title>Genome and transcriptome of the porcine whipworm Trichuris suis.</title>
        <authorList>
            <person name="Jex A.R."/>
            <person name="Nejsum P."/>
            <person name="Schwarz E.M."/>
            <person name="Hu L."/>
            <person name="Young N.D."/>
            <person name="Hall R.S."/>
            <person name="Korhonen P.K."/>
            <person name="Liao S."/>
            <person name="Thamsborg S."/>
            <person name="Xia J."/>
            <person name="Xu P."/>
            <person name="Wang S."/>
            <person name="Scheerlinck J.P."/>
            <person name="Hofmann A."/>
            <person name="Sternberg P.W."/>
            <person name="Wang J."/>
            <person name="Gasser R.B."/>
        </authorList>
    </citation>
    <scope>NUCLEOTIDE SEQUENCE [LARGE SCALE GENOMIC DNA]</scope>
    <source>
        <strain evidence="1">DCEP-RM93M</strain>
    </source>
</reference>
<dbReference type="Proteomes" id="UP000030764">
    <property type="component" value="Unassembled WGS sequence"/>
</dbReference>
<keyword evidence="2" id="KW-1185">Reference proteome</keyword>
<evidence type="ECO:0000313" key="2">
    <source>
        <dbReference type="Proteomes" id="UP000030764"/>
    </source>
</evidence>